<reference evidence="1 2" key="3">
    <citation type="journal article" date="2022" name="Microbiol. Spectr.">
        <title>Folding features and dynamics of 3D genome architecture in plant fungal pathogens.</title>
        <authorList>
            <person name="Xia C."/>
        </authorList>
    </citation>
    <scope>NUCLEOTIDE SEQUENCE [LARGE SCALE GENOMIC DNA]</scope>
    <source>
        <strain evidence="1 2">93-210</strain>
    </source>
</reference>
<evidence type="ECO:0000313" key="2">
    <source>
        <dbReference type="Proteomes" id="UP001060170"/>
    </source>
</evidence>
<accession>A0ACC0E673</accession>
<name>A0ACC0E673_9BASI</name>
<sequence length="2716" mass="303169">MARARPTRIKPQVNPADLIDDYSSEYEGSDEISDGESFEEESKAVSCDDDMECSNVEPSHRFDQPNEEPGPIEDPSSSEDDDYKPVRRNNPKEWYQPDIKSGTHTNFIDHGTTVDENGYPYHPNGQTTFVHLPTDEVGNFGKVGFSKHSAVSYAGANKTWKITRFFCLGFLTCDNAACTWAGAPPTCRKKWKRLPKTVRKMTCPGLAGHCLGKVSHQRCEEAAIRIDQHCKGWGLLRHKGQHNHPWPEAKKPDLISQGKFTGVVQKNPKAGAFKLKPAKPPPTVMHHLSVFQASTQHTKTRIALLIPKPRVAYYRRQLLGAMGLTPDKLGGGIGDKFILDMFGWSAKGLLVISSSFMPGHEHFTFQSSWMAEQLLARDKDNKLYSGGFLSDVTYRYFENGYLLTTSMYDQFFKVTMTHTERDALACQVIDFSAAQTNGFAYAYMEVFQEPDKQAAIDKLCGCKEHYRQSISRVKINRPVILGHEEEPFRRACMDLLTPPKPDGLTHEQQVNAIYRRFPKVRKWLDWWCMAFDMSRPNSFPSTTSVGRDRPTTARSLPDTRRVPVAINSVAPAVARHQDSVARLFANAFQATGNTARINRGNVVPEPSNPVGLNNLDPALAALSATRAATRGNQVNSTVPDTSTVAIERQLTAGNLRALGTGIPEDRTLVEDSEPESVVVVVASISDDPAKTKAPPKISKTRSSKPELSGPGEFKRATGKKKFQSGDGVHLKDSPSDQGAVPLGASGEQHGGDGDAPSSSGQKSPDPREPSGTGPLVGVDRRVEPHHNPTGHPSSSGSASATPTGQTTDSAIGVRQTSGTPSSAHRSRSRAGPTTGETESPTPASPTPGRSPTGSSARRTATGSEYSDARQTGLSVLGVQRAVSHESSDPRGLPVGRRGAPTQPRESSPLSISTARDILGLMFKQIEKVVDGNSEQMSLEFGKALALSTSSITRDISNPLSNKILQLQDVLQSHIKAVTFSSSNLATTCNSNAIKFQTNTKLLHEVSSAVISLSAAVVSQPEHETEKLVQVIQNLSAQVHRLEQKVETKRGSEGEAISAKSVEENSAEVLAKLDLLLSNKEANQAAPVDLESQISAAVESAMSRYVRKLDRSSPVELNESKGEGESNGFAELEEQMEEQSENQRRDFLKLNERFDTMMSQNRSEGARLREEISDLVKSVKAANSRDSAPHLHRPPAREQRQGNEIEPVSQEVQRQLTAAIAKSDWPTFSGKGEYDHMDFIHWIDTAKRHSHVDDGVIVLKLLTILTDGARSWFKTMEATHKERNWSFWRAEMCKKWGTSSWKRKKEDAFEADKFIPGVTTPSEWVTRQYDRIQCFSPGISQESINFKLLRLMDDEVEYAAKQAMKGQDTDLSDFINNLEDICDKTKLGRRRFASKATEPEKTAVVPAGRSKVPASPITCYTCNESGHTSRRCPKKVNNVDNEDPHDDEEPVSDYEPEGPIIGDSNETFAISLSTGKNNLVRMKCCDLDFMVLLDSGAVRSVVGSNYLKKFCPGWEKFILPVEPGNFHSASGALIPLGVVKIKLLMKNIPMVMTFVVMKNMAARYFILGNDYLAHYKISLINNDRRQFSIGKRIFDFDESINAVLPEDSPVRAFDIEVNRDSKVAPDLTNEQLKGLLTTLSERKTAFATEDQPFGAIKGHEVEVTLTVEKPYPLALRKAPYPASPRNRQAIEEHVVLLTKMGILRKVGANEGVDITTPVIIAWHNGKSRLVGDFRALNTYTTPDRYPMPKITESLTKLHGAKFITCMDVLKGFHQNTVHKDSRKYLRIISHMGVHEYLRMPFGIKNAPSHFQRMMDSEFHQELSQLWLIIYIDDLIIFTETWEGHIEKLSLVLQKIIKMGMKISLTKCSFGFSELKALGHIVNGLSLGVDQHRVAAVLLKPIPSTVKELQSFLGFAGYYRLHIRDFNLMASSLYKICSPNVAFEMTQERVEAYKTLRIALTTAPLLFHPDPARPFKLYVDACMEGIGAALHQVQMIGDREQEGPICFIFRQLKDAERKYGASQLECLCLVWALEKLYYYLDGCHFEVITDCVALKSLLNMKTPSRHMMRWQIAIQEWRGSMTITHRDGLIHKNADGLSRWALPNDSDNPAFDKEDIIREVPIMAIAVSGLSTDFWDSVESSYKTNKNTACLIGILQSKHVQQDLVAQLEEPWKGNFSAGRFVLLDGLLYRRTANHCALVLVSEDHIKTMLHECHDAISAGHFSKDRTLERLRILAWWPGWTERVERYCSSCDRCQKANRATGKRFGLLQTIEEPKQRWEVINMDFVTALPPGGKDNFNAVLVVVDRFSKRARFLPCYKDNTALDVALLFWNSIINDVGCPKVIISDRDPKFTSEFWQNLFDLLGTKLAFSTAYHPQTDGLAERMIQTLEDMVRRYCAFGLAFKDGEGYTHDWVSLLPALEYAYNSSIHATTGKTPFELEKGWIPHMPRDMLLSKAVTLHPSAERFQHMMLSAEKHANKCIEEAVAYNKERWDKSHRDHNIMVGDRVLVSTINFQNLGGNRKLKDAFVGPFFVKALHGRNAVEVVLTEGYDLKHPTFPVSLLKKYMTAEDDKGSNAPVTPAELLEEDKPGFPSKILDKKLTRIEGQDCRLYLTRFKNKTADDDKWLPKASIANAEVLLRKFRAHKRHPDARVRAILFCGSECQLSATHDEAEQRQVTPTKSITACVSQTAGTKRRLQEARVAQPVRSAASADRETGTSE</sequence>
<gene>
    <name evidence="1" type="ORF">MJO28_009114</name>
</gene>
<dbReference type="Proteomes" id="UP001060170">
    <property type="component" value="Chromosome 9"/>
</dbReference>
<protein>
    <submittedName>
        <fullName evidence="1">Uncharacterized protein</fullName>
    </submittedName>
</protein>
<reference evidence="2" key="1">
    <citation type="journal article" date="2018" name="BMC Genomics">
        <title>Genomic insights into host adaptation between the wheat stripe rust pathogen (Puccinia striiformis f. sp. tritici) and the barley stripe rust pathogen (Puccinia striiformis f. sp. hordei).</title>
        <authorList>
            <person name="Xia C."/>
            <person name="Wang M."/>
            <person name="Yin C."/>
            <person name="Cornejo O.E."/>
            <person name="Hulbert S.H."/>
            <person name="Chen X."/>
        </authorList>
    </citation>
    <scope>NUCLEOTIDE SEQUENCE [LARGE SCALE GENOMIC DNA]</scope>
    <source>
        <strain evidence="2">93-210</strain>
    </source>
</reference>
<keyword evidence="2" id="KW-1185">Reference proteome</keyword>
<reference evidence="2" key="2">
    <citation type="journal article" date="2018" name="Mol. Plant Microbe Interact.">
        <title>Genome sequence resources for the wheat stripe rust pathogen (Puccinia striiformis f. sp. tritici) and the barley stripe rust pathogen (Puccinia striiformis f. sp. hordei).</title>
        <authorList>
            <person name="Xia C."/>
            <person name="Wang M."/>
            <person name="Yin C."/>
            <person name="Cornejo O.E."/>
            <person name="Hulbert S.H."/>
            <person name="Chen X."/>
        </authorList>
    </citation>
    <scope>NUCLEOTIDE SEQUENCE [LARGE SCALE GENOMIC DNA]</scope>
    <source>
        <strain evidence="2">93-210</strain>
    </source>
</reference>
<organism evidence="1 2">
    <name type="scientific">Puccinia striiformis f. sp. tritici</name>
    <dbReference type="NCBI Taxonomy" id="168172"/>
    <lineage>
        <taxon>Eukaryota</taxon>
        <taxon>Fungi</taxon>
        <taxon>Dikarya</taxon>
        <taxon>Basidiomycota</taxon>
        <taxon>Pucciniomycotina</taxon>
        <taxon>Pucciniomycetes</taxon>
        <taxon>Pucciniales</taxon>
        <taxon>Pucciniaceae</taxon>
        <taxon>Puccinia</taxon>
    </lineage>
</organism>
<evidence type="ECO:0000313" key="1">
    <source>
        <dbReference type="EMBL" id="KAI7947206.1"/>
    </source>
</evidence>
<proteinExistence type="predicted"/>
<dbReference type="EMBL" id="CM045873">
    <property type="protein sequence ID" value="KAI7947206.1"/>
    <property type="molecule type" value="Genomic_DNA"/>
</dbReference>
<comment type="caution">
    <text evidence="1">The sequence shown here is derived from an EMBL/GenBank/DDBJ whole genome shotgun (WGS) entry which is preliminary data.</text>
</comment>